<dbReference type="SUPFAM" id="SSF52540">
    <property type="entry name" value="P-loop containing nucleoside triphosphate hydrolases"/>
    <property type="match status" value="1"/>
</dbReference>
<dbReference type="RefSeq" id="WP_259673637.1">
    <property type="nucleotide sequence ID" value="NZ_PVTV01000017.1"/>
</dbReference>
<dbReference type="GO" id="GO:0005524">
    <property type="term" value="F:ATP binding"/>
    <property type="evidence" value="ECO:0007669"/>
    <property type="project" value="UniProtKB-KW"/>
</dbReference>
<keyword evidence="2" id="KW-0547">Nucleotide-binding</keyword>
<gene>
    <name evidence="5" type="ORF">BCM14_2747</name>
</gene>
<dbReference type="Pfam" id="PF00437">
    <property type="entry name" value="T2SSE"/>
    <property type="match status" value="1"/>
</dbReference>
<reference evidence="5 6" key="1">
    <citation type="submission" date="2018-03" db="EMBL/GenBank/DDBJ databases">
        <title>Genomic Encyclopedia of Type Strains, Phase III (KMG-III): the genomes of soil and plant-associated and newly described type strains.</title>
        <authorList>
            <person name="Whitman W."/>
        </authorList>
    </citation>
    <scope>NUCLEOTIDE SEQUENCE [LARGE SCALE GENOMIC DNA]</scope>
    <source>
        <strain evidence="5 6">MWH-P2sevCIIIb</strain>
    </source>
</reference>
<name>A0A2T0XC44_9BURK</name>
<dbReference type="Gene3D" id="3.30.450.90">
    <property type="match status" value="1"/>
</dbReference>
<dbReference type="GO" id="GO:0016887">
    <property type="term" value="F:ATP hydrolysis activity"/>
    <property type="evidence" value="ECO:0007669"/>
    <property type="project" value="TreeGrafter"/>
</dbReference>
<evidence type="ECO:0000313" key="5">
    <source>
        <dbReference type="EMBL" id="PRY96507.1"/>
    </source>
</evidence>
<sequence>MNLVVTTIDTTAELTQLSPRYKRLLTIDLDTLSVLDRICPVLFEDGTAGVFVMRGNDYDDQVMAVINLLMQKKFRLQQAPLYSVARPVFLSLIKPLRLNDERALATVLTGSENLPPLIKIFDEIVEWAVDVGASDIHFNVRTTDANSQVRFTINGDYFVFDKFSKYPTSFMLEMLSLVWMEIKGGNGAVFDPTVEQQGRLERTVSGSRFTLRWASLAADGGPSVCLRLLKSEAISEAPTLSSLGYLSSQVASFERATLIEGGAVVLSGMVGSGKSTTIACLMRNIPSHRKVITIEDPAEFIIPHALQNTLTRSLNGSDTHVFDAKLATIKRSAMNDLLIGEIRDSAGGRAFMDLAASGANLYTTVHARSCLLICERLSSTLIGVARDFLASPGVLKLLVHQMLLSALCKYCSLSFFEVNPDQPWRCVKGYARNHLWFARWAEAIACTYQLDLNRLRFRNESGCDRCRRVSIQGLAGIEGRTVIAEMIEPARELDFLDGLDSGNRSKLRRWYEERPRAALTSEDMTGKSVFDSAIFKISVGHVDPRFVEAKFGLFNERLQA</sequence>
<dbReference type="Proteomes" id="UP000238308">
    <property type="component" value="Unassembled WGS sequence"/>
</dbReference>
<comment type="caution">
    <text evidence="5">The sequence shown here is derived from an EMBL/GenBank/DDBJ whole genome shotgun (WGS) entry which is preliminary data.</text>
</comment>
<protein>
    <submittedName>
        <fullName evidence="5">Type II secretory ATPase GspE/PulE/Tfp pilus assembly ATPase PilB-like protein</fullName>
    </submittedName>
</protein>
<dbReference type="Gene3D" id="3.40.50.300">
    <property type="entry name" value="P-loop containing nucleotide triphosphate hydrolases"/>
    <property type="match status" value="1"/>
</dbReference>
<keyword evidence="6" id="KW-1185">Reference proteome</keyword>
<evidence type="ECO:0000256" key="3">
    <source>
        <dbReference type="ARBA" id="ARBA00022840"/>
    </source>
</evidence>
<evidence type="ECO:0000256" key="1">
    <source>
        <dbReference type="ARBA" id="ARBA00006611"/>
    </source>
</evidence>
<comment type="similarity">
    <text evidence="1">Belongs to the GSP E family.</text>
</comment>
<dbReference type="AlphaFoldDB" id="A0A2T0XC44"/>
<dbReference type="EMBL" id="PVTV01000017">
    <property type="protein sequence ID" value="PRY96507.1"/>
    <property type="molecule type" value="Genomic_DNA"/>
</dbReference>
<evidence type="ECO:0000259" key="4">
    <source>
        <dbReference type="Pfam" id="PF00437"/>
    </source>
</evidence>
<dbReference type="GO" id="GO:0005886">
    <property type="term" value="C:plasma membrane"/>
    <property type="evidence" value="ECO:0007669"/>
    <property type="project" value="TreeGrafter"/>
</dbReference>
<accession>A0A2T0XC44</accession>
<organism evidence="5 6">
    <name type="scientific">Jezberella montanilacus</name>
    <dbReference type="NCBI Taxonomy" id="323426"/>
    <lineage>
        <taxon>Bacteria</taxon>
        <taxon>Pseudomonadati</taxon>
        <taxon>Pseudomonadota</taxon>
        <taxon>Betaproteobacteria</taxon>
        <taxon>Burkholderiales</taxon>
        <taxon>Alcaligenaceae</taxon>
        <taxon>Jezberella</taxon>
    </lineage>
</organism>
<evidence type="ECO:0000313" key="6">
    <source>
        <dbReference type="Proteomes" id="UP000238308"/>
    </source>
</evidence>
<dbReference type="PANTHER" id="PTHR30258">
    <property type="entry name" value="TYPE II SECRETION SYSTEM PROTEIN GSPE-RELATED"/>
    <property type="match status" value="1"/>
</dbReference>
<proteinExistence type="inferred from homology"/>
<keyword evidence="3" id="KW-0067">ATP-binding</keyword>
<dbReference type="PANTHER" id="PTHR30258:SF3">
    <property type="entry name" value="SLL1921 PROTEIN"/>
    <property type="match status" value="1"/>
</dbReference>
<dbReference type="InterPro" id="IPR001482">
    <property type="entry name" value="T2SS/T4SS_dom"/>
</dbReference>
<feature type="domain" description="Bacterial type II secretion system protein E" evidence="4">
    <location>
        <begin position="113"/>
        <end position="494"/>
    </location>
</feature>
<evidence type="ECO:0000256" key="2">
    <source>
        <dbReference type="ARBA" id="ARBA00022741"/>
    </source>
</evidence>
<dbReference type="InterPro" id="IPR027417">
    <property type="entry name" value="P-loop_NTPase"/>
</dbReference>